<gene>
    <name evidence="1" type="ORF">H7965_18125</name>
</gene>
<dbReference type="GO" id="GO:0016757">
    <property type="term" value="F:glycosyltransferase activity"/>
    <property type="evidence" value="ECO:0007669"/>
    <property type="project" value="InterPro"/>
</dbReference>
<comment type="caution">
    <text evidence="1">The sequence shown here is derived from an EMBL/GenBank/DDBJ whole genome shotgun (WGS) entry which is preliminary data.</text>
</comment>
<dbReference type="Gene3D" id="3.40.50.2000">
    <property type="entry name" value="Glycogen Phosphorylase B"/>
    <property type="match status" value="1"/>
</dbReference>
<dbReference type="EMBL" id="JACOMF010000025">
    <property type="protein sequence ID" value="MBC4017229.1"/>
    <property type="molecule type" value="Genomic_DNA"/>
</dbReference>
<proteinExistence type="predicted"/>
<dbReference type="AlphaFoldDB" id="A0A9X0UE10"/>
<name>A0A9X0UE10_9PROT</name>
<sequence length="311" mass="33873">MGDLGALWDRHMRSGDWDAAWAISDTVLQARAGTTDWHRPRHLQAVWDGTAPAGRRVLVRCYHGLGDTIQFIRFVPQLQAIAAEVTVWAQPALLPLIGTLPGIGRLLPLHDGTPEAAFDVDIEVMELAHLFRPTPSTLPAQVPYLHPGRAARRSRDCLAVGLVWQAGAWDDSRSVPIALLRPLSEIPGVTLHILQRGAAAPGFGLASGADDILQAARMMTTLDLIVSVDSMPAHLAGALGLPVWTLLTHRADWRWMEGREDSPWYPTMRLLRQPGPGDWGAVVARLCRDLRALAAAHSLHSAPDNQDHAGS</sequence>
<keyword evidence="2" id="KW-1185">Reference proteome</keyword>
<reference evidence="1" key="1">
    <citation type="submission" date="2020-08" db="EMBL/GenBank/DDBJ databases">
        <authorList>
            <person name="Hu Y."/>
            <person name="Nguyen S.V."/>
            <person name="Li F."/>
            <person name="Fanning S."/>
        </authorList>
    </citation>
    <scope>NUCLEOTIDE SEQUENCE</scope>
    <source>
        <strain evidence="1">SYSU D8009</strain>
    </source>
</reference>
<evidence type="ECO:0000313" key="1">
    <source>
        <dbReference type="EMBL" id="MBC4017229.1"/>
    </source>
</evidence>
<organism evidence="1 2">
    <name type="scientific">Siccirubricoccus deserti</name>
    <dbReference type="NCBI Taxonomy" id="2013562"/>
    <lineage>
        <taxon>Bacteria</taxon>
        <taxon>Pseudomonadati</taxon>
        <taxon>Pseudomonadota</taxon>
        <taxon>Alphaproteobacteria</taxon>
        <taxon>Acetobacterales</taxon>
        <taxon>Roseomonadaceae</taxon>
        <taxon>Siccirubricoccus</taxon>
    </lineage>
</organism>
<protein>
    <submittedName>
        <fullName evidence="1">ADP-heptose--LPS heptosyltransferase</fullName>
    </submittedName>
</protein>
<dbReference type="Proteomes" id="UP000600101">
    <property type="component" value="Unassembled WGS sequence"/>
</dbReference>
<accession>A0A9X0UE10</accession>
<dbReference type="InterPro" id="IPR002201">
    <property type="entry name" value="Glyco_trans_9"/>
</dbReference>
<evidence type="ECO:0000313" key="2">
    <source>
        <dbReference type="Proteomes" id="UP000600101"/>
    </source>
</evidence>
<dbReference type="SUPFAM" id="SSF53756">
    <property type="entry name" value="UDP-Glycosyltransferase/glycogen phosphorylase"/>
    <property type="match status" value="1"/>
</dbReference>
<dbReference type="Pfam" id="PF01075">
    <property type="entry name" value="Glyco_transf_9"/>
    <property type="match status" value="1"/>
</dbReference>